<dbReference type="PANTHER" id="PTHR28019">
    <property type="entry name" value="CELL MEMBRANE PROTEIN YLR413W-RELATED"/>
    <property type="match status" value="1"/>
</dbReference>
<feature type="transmembrane region" description="Helical" evidence="1">
    <location>
        <begin position="215"/>
        <end position="239"/>
    </location>
</feature>
<dbReference type="Pfam" id="PF06687">
    <property type="entry name" value="SUR7"/>
    <property type="match status" value="1"/>
</dbReference>
<accession>A0A074WVW2</accession>
<keyword evidence="1" id="KW-0812">Transmembrane</keyword>
<name>A0A074WVW2_9PEZI</name>
<dbReference type="Proteomes" id="UP000027730">
    <property type="component" value="Unassembled WGS sequence"/>
</dbReference>
<evidence type="ECO:0008006" key="4">
    <source>
        <dbReference type="Google" id="ProtNLM"/>
    </source>
</evidence>
<protein>
    <recommendedName>
        <fullName evidence="4">Integral membrane protein-like protein</fullName>
    </recommendedName>
</protein>
<sequence length="300" mass="32682">MLRPTALIPVIFGLAALVLTLLCIFAGSKPSFMQDYSIITLNTSRIGQNVFNTTASTNSDSNIFSQIWDNVTNSIESSINTDIHSFAKELGLHDFYSAHLLDYCEGYYTPTAVPNATLSKSDIGINVTACSNRTSFFHFDPTTALQRELNKTGTGITLEELHWPSAVNSGIRALRIAQKAAFLLYCISAGLIILATAFSLLSFFVHGRLSAFVDILLWTLAFFAALLASAITTAVAVKAAHVVNEHGRDVGVTAKRGGKFTALTWVATGLCGLNVFVWVFECLRGKRRRNGESFVGRVEK</sequence>
<organism evidence="2 3">
    <name type="scientific">Aureobasidium namibiae CBS 147.97</name>
    <dbReference type="NCBI Taxonomy" id="1043004"/>
    <lineage>
        <taxon>Eukaryota</taxon>
        <taxon>Fungi</taxon>
        <taxon>Dikarya</taxon>
        <taxon>Ascomycota</taxon>
        <taxon>Pezizomycotina</taxon>
        <taxon>Dothideomycetes</taxon>
        <taxon>Dothideomycetidae</taxon>
        <taxon>Dothideales</taxon>
        <taxon>Saccotheciaceae</taxon>
        <taxon>Aureobasidium</taxon>
    </lineage>
</organism>
<evidence type="ECO:0000313" key="3">
    <source>
        <dbReference type="Proteomes" id="UP000027730"/>
    </source>
</evidence>
<feature type="transmembrane region" description="Helical" evidence="1">
    <location>
        <begin position="6"/>
        <end position="27"/>
    </location>
</feature>
<dbReference type="OrthoDB" id="4159154at2759"/>
<proteinExistence type="predicted"/>
<dbReference type="GO" id="GO:0031505">
    <property type="term" value="P:fungal-type cell wall organization"/>
    <property type="evidence" value="ECO:0007669"/>
    <property type="project" value="TreeGrafter"/>
</dbReference>
<dbReference type="AlphaFoldDB" id="A0A074WVW2"/>
<feature type="transmembrane region" description="Helical" evidence="1">
    <location>
        <begin position="182"/>
        <end position="203"/>
    </location>
</feature>
<dbReference type="GO" id="GO:0005886">
    <property type="term" value="C:plasma membrane"/>
    <property type="evidence" value="ECO:0007669"/>
    <property type="project" value="InterPro"/>
</dbReference>
<dbReference type="PANTHER" id="PTHR28019:SF7">
    <property type="entry name" value="SUR7 PROTEIN"/>
    <property type="match status" value="1"/>
</dbReference>
<keyword evidence="3" id="KW-1185">Reference proteome</keyword>
<reference evidence="2 3" key="1">
    <citation type="journal article" date="2014" name="BMC Genomics">
        <title>Genome sequencing of four Aureobasidium pullulans varieties: biotechnological potential, stress tolerance, and description of new species.</title>
        <authorList>
            <person name="Gostin Ar C."/>
            <person name="Ohm R.A."/>
            <person name="Kogej T."/>
            <person name="Sonjak S."/>
            <person name="Turk M."/>
            <person name="Zajc J."/>
            <person name="Zalar P."/>
            <person name="Grube M."/>
            <person name="Sun H."/>
            <person name="Han J."/>
            <person name="Sharma A."/>
            <person name="Chiniquy J."/>
            <person name="Ngan C.Y."/>
            <person name="Lipzen A."/>
            <person name="Barry K."/>
            <person name="Grigoriev I.V."/>
            <person name="Gunde-Cimerman N."/>
        </authorList>
    </citation>
    <scope>NUCLEOTIDE SEQUENCE [LARGE SCALE GENOMIC DNA]</scope>
    <source>
        <strain evidence="2 3">CBS 147.97</strain>
    </source>
</reference>
<dbReference type="STRING" id="1043004.A0A074WVW2"/>
<dbReference type="InterPro" id="IPR052413">
    <property type="entry name" value="SUR7_domain"/>
</dbReference>
<gene>
    <name evidence="2" type="ORF">M436DRAFT_41631</name>
</gene>
<dbReference type="GO" id="GO:0051285">
    <property type="term" value="C:cell cortex of cell tip"/>
    <property type="evidence" value="ECO:0007669"/>
    <property type="project" value="TreeGrafter"/>
</dbReference>
<dbReference type="GeneID" id="25409592"/>
<dbReference type="RefSeq" id="XP_013429554.1">
    <property type="nucleotide sequence ID" value="XM_013574100.1"/>
</dbReference>
<feature type="transmembrane region" description="Helical" evidence="1">
    <location>
        <begin position="260"/>
        <end position="280"/>
    </location>
</feature>
<evidence type="ECO:0000256" key="1">
    <source>
        <dbReference type="SAM" id="Phobius"/>
    </source>
</evidence>
<keyword evidence="1" id="KW-1133">Transmembrane helix</keyword>
<dbReference type="EMBL" id="KL584705">
    <property type="protein sequence ID" value="KEQ75634.1"/>
    <property type="molecule type" value="Genomic_DNA"/>
</dbReference>
<dbReference type="InterPro" id="IPR009571">
    <property type="entry name" value="SUR7/Rim9-like_fungi"/>
</dbReference>
<keyword evidence="1" id="KW-0472">Membrane</keyword>
<dbReference type="HOGENOM" id="CLU_064532_0_0_1"/>
<evidence type="ECO:0000313" key="2">
    <source>
        <dbReference type="EMBL" id="KEQ75634.1"/>
    </source>
</evidence>